<gene>
    <name evidence="1" type="ORF">MSIBF_A2150007</name>
</gene>
<name>A0A098E9Y7_9ZZZZ</name>
<reference evidence="1" key="1">
    <citation type="submission" date="2014-09" db="EMBL/GenBank/DDBJ databases">
        <authorList>
            <person name="Probst J Alexander"/>
        </authorList>
    </citation>
    <scope>NUCLEOTIDE SEQUENCE</scope>
</reference>
<dbReference type="Gene3D" id="2.60.40.10">
    <property type="entry name" value="Immunoglobulins"/>
    <property type="match status" value="2"/>
</dbReference>
<accession>A0A098E9Y7</accession>
<organism evidence="1">
    <name type="scientific">groundwater metagenome</name>
    <dbReference type="NCBI Taxonomy" id="717931"/>
    <lineage>
        <taxon>unclassified sequences</taxon>
        <taxon>metagenomes</taxon>
        <taxon>ecological metagenomes</taxon>
    </lineage>
</organism>
<proteinExistence type="predicted"/>
<evidence type="ECO:0000313" key="1">
    <source>
        <dbReference type="EMBL" id="CEG12339.1"/>
    </source>
</evidence>
<dbReference type="InterPro" id="IPR013783">
    <property type="entry name" value="Ig-like_fold"/>
</dbReference>
<sequence>MEPGRKILSVLTAAIVVFLGMSIMLNIGAESSVNVYGNNINNINNVNNINNINLYPASVFVGDSNVIMLFNSILLQAFPGYAMQTNVDVSVTSISYYSSTQLGCKQKVNVSINYANLGDVETNGRIYLIVDGVNLIAFSGASSLFNLDSGDSGSVILVTNLLGVGNHIIKAVIEVEGSTDLNLSNNEKSMNYIVPSNLSADVSVALLSGELFYDGACILPPPGQTCPADWDCWQNLKIHSTINNTGCGNATGVEVRYYVDGILVDNQTINVEYGTNAIPTGIWNLQDGKVKPLKGNHEIKVVTIYNGVNKTVTTSKITCEKPNTTTITETNQVIQFGTQCKNLNISQNAPIQAASGCNTSIVSAKFSDFNYSSNIITKGNFSCTNCDNLNISENEIKNLTLNASIPDVQVGLYEGKINVTYVCDDAIGMTYIFLYNGTLNVSSPIDNDYRNNLSYAVNFSQYQGKNTTNSFENPNIASYNITNITVEFTDYYNDYNNSQIIGKGNLTCLNCDSVVPISAGTQKEINLSVNISIDASPGNYTGNITITYTTNSLLCPIIYEKRSSRIEVLSIVQPTQDLRNNSNYTISFGVQYQGLNRTISMNTTSMNCSITNITLEFTDYYNNSNIITKGNFTYTPPALPYDGNEIKQINLTAHYPDNAALMTYRGNITIKYYCYKILEDQLFIYPFIYGSNLTVLNKTQLHDYSNDSAWTISFGERCPGQSVTTNISTINSSSTDGSNITNIIIEFTDYYNNVNNTIIITKGNFTHLNPSLPIAQESRLINLTANFPTDAVPGQYSGNISVSYYVADGRMFKYMFPSNLTVSYVLPIIYNCNINTTGYCIGTWEFDPTVDGSSTTIKFEFNASEYSWRNINFSFSDLYCNSTTTCNGATIQANNIVCDENQILFPNIENITCTLNISQNTKPGNYSGKLNLSKVWNSSCPQKEEWKNINIKVTVINATISVPPGPNINYGNVTGRMNLLANLTIPNNQNYSITIDGCTFTNLTTSNGSVITSTNISCTISGGNDIPANSNKTIYLVLDVPDNQTIGNYIGQYGLKLIFNDPNVAWKWRGNLIGNISANVIETPTITINPSEIDFGNLTAGTSNNGESYIELDQPCTSILNQNVSVEFTDIIASGGKKIGKEQITANVNLVTINSTHCNVTFAVALNVLDPQDTGNYTGTYTYSLRINDDYKTKVTGTADTKVQIISTPVTVINPSEIDFGNLTAGTSNNGESYIELDQPCTSILNQNVSVEFADLIATGGKKIGKEQITANVNLVTINSTHCNVTFVVALNVLDPQDTGNYTGTYTYSLRINDDYKTKVTGTADTKVQIISTPVTVINPSEIDFRKSDGRNK</sequence>
<evidence type="ECO:0008006" key="2">
    <source>
        <dbReference type="Google" id="ProtNLM"/>
    </source>
</evidence>
<dbReference type="EMBL" id="CCXY01000130">
    <property type="protein sequence ID" value="CEG12339.1"/>
    <property type="molecule type" value="Genomic_DNA"/>
</dbReference>
<protein>
    <recommendedName>
        <fullName evidence="2">CARDB domain-containing protein</fullName>
    </recommendedName>
</protein>